<accession>A0A1F5E961</accession>
<dbReference type="EMBL" id="MEZK01000003">
    <property type="protein sequence ID" value="OGD63903.1"/>
    <property type="molecule type" value="Genomic_DNA"/>
</dbReference>
<proteinExistence type="predicted"/>
<reference evidence="1 2" key="1">
    <citation type="journal article" date="2016" name="Nat. Commun.">
        <title>Thousands of microbial genomes shed light on interconnected biogeochemical processes in an aquifer system.</title>
        <authorList>
            <person name="Anantharaman K."/>
            <person name="Brown C.T."/>
            <person name="Hug L.A."/>
            <person name="Sharon I."/>
            <person name="Castelle C.J."/>
            <person name="Probst A.J."/>
            <person name="Thomas B.C."/>
            <person name="Singh A."/>
            <person name="Wilkins M.J."/>
            <person name="Karaoz U."/>
            <person name="Brodie E.L."/>
            <person name="Williams K.H."/>
            <person name="Hubbard S.S."/>
            <person name="Banfield J.F."/>
        </authorList>
    </citation>
    <scope>NUCLEOTIDE SEQUENCE [LARGE SCALE GENOMIC DNA]</scope>
</reference>
<dbReference type="Proteomes" id="UP000177006">
    <property type="component" value="Unassembled WGS sequence"/>
</dbReference>
<evidence type="ECO:0000313" key="1">
    <source>
        <dbReference type="EMBL" id="OGD63903.1"/>
    </source>
</evidence>
<dbReference type="AlphaFoldDB" id="A0A1F5E961"/>
<name>A0A1F5E961_9BACT</name>
<organism evidence="1 2">
    <name type="scientific">Candidatus Beckwithbacteria bacterium RBG_13_42_9</name>
    <dbReference type="NCBI Taxonomy" id="1797457"/>
    <lineage>
        <taxon>Bacteria</taxon>
        <taxon>Candidatus Beckwithiibacteriota</taxon>
    </lineage>
</organism>
<sequence>MTEFTCVFPEYKTTLDLIKTTPVTGPEVSAILAGTGISPEDGDQIERWRIPAGTGFDPCLQAAIEGVNIVAESQDPKGVSTVIVLRPAEPEPDTFVFVPSGKTKFDPPVLIPLG</sequence>
<protein>
    <submittedName>
        <fullName evidence="1">Uncharacterized protein</fullName>
    </submittedName>
</protein>
<comment type="caution">
    <text evidence="1">The sequence shown here is derived from an EMBL/GenBank/DDBJ whole genome shotgun (WGS) entry which is preliminary data.</text>
</comment>
<evidence type="ECO:0000313" key="2">
    <source>
        <dbReference type="Proteomes" id="UP000177006"/>
    </source>
</evidence>
<gene>
    <name evidence="1" type="ORF">A2160_01640</name>
</gene>